<reference evidence="1 2" key="1">
    <citation type="submission" date="2018-11" db="EMBL/GenBank/DDBJ databases">
        <authorList>
            <person name="Teng T."/>
        </authorList>
    </citation>
    <scope>NUCLEOTIDE SEQUENCE [LARGE SCALE GENOMIC DNA]</scope>
</reference>
<sequence length="257" mass="29834">MTTFDNRLFAKLENGTGYNQTNEESVLNPYVNFYQFENVQTLQDALVAESIQMRGVECYYMPSHFVNKDELFGEDVQRKFDKAWKFAAYLDSFEGYSGANTFFSKFGMQVEDEITLTVNPNLFKYQVNNQEPKEGDLIYFKMDNSLFEITWVEPYNPFYQVGTNAMRRITAQKFIYSGEEVKPVLQRNPGIHIPEFDELDLEPVNALNDVHDIKTPQYVEVDQINKEGEEVIEPYVVINNRGIMGDGSPFDDDFLDD</sequence>
<evidence type="ECO:0000313" key="2">
    <source>
        <dbReference type="Proteomes" id="UP000289169"/>
    </source>
</evidence>
<dbReference type="EMBL" id="MK240351">
    <property type="protein sequence ID" value="QAU04028.1"/>
    <property type="molecule type" value="Genomic_DNA"/>
</dbReference>
<evidence type="ECO:0000313" key="1">
    <source>
        <dbReference type="EMBL" id="QAU04028.1"/>
    </source>
</evidence>
<name>A0A410T5L8_9CAUD</name>
<organism evidence="1 2">
    <name type="scientific">Acinetobacter phage Henu6</name>
    <dbReference type="NCBI Taxonomy" id="2500136"/>
    <lineage>
        <taxon>Viruses</taxon>
        <taxon>Duplodnaviria</taxon>
        <taxon>Heunggongvirae</taxon>
        <taxon>Uroviricota</taxon>
        <taxon>Caudoviricetes</taxon>
        <taxon>Pantevenvirales</taxon>
        <taxon>Straboviridae</taxon>
        <taxon>Twarogvirinae</taxon>
        <taxon>Zedzedvirus</taxon>
        <taxon>Zedzedvirus zz1</taxon>
    </lineage>
</organism>
<dbReference type="Proteomes" id="UP000289169">
    <property type="component" value="Segment"/>
</dbReference>
<accession>A0A410T5L8</accession>
<proteinExistence type="predicted"/>
<protein>
    <submittedName>
        <fullName evidence="1">Neck protein</fullName>
    </submittedName>
</protein>
<gene>
    <name evidence="1" type="ORF">Henu6_gp226</name>
</gene>
<dbReference type="InterPro" id="IPR021674">
    <property type="entry name" value="Phage_T4_Gp14_neck-protein"/>
</dbReference>
<dbReference type="Pfam" id="PF11649">
    <property type="entry name" value="T4_neck-protein"/>
    <property type="match status" value="1"/>
</dbReference>